<dbReference type="EMBL" id="CP051775">
    <property type="protein sequence ID" value="QJE74336.1"/>
    <property type="molecule type" value="Genomic_DNA"/>
</dbReference>
<organism evidence="2 3">
    <name type="scientific">Aerophototrophica crusticola</name>
    <dbReference type="NCBI Taxonomy" id="1709002"/>
    <lineage>
        <taxon>Bacteria</taxon>
        <taxon>Pseudomonadati</taxon>
        <taxon>Pseudomonadota</taxon>
        <taxon>Alphaproteobacteria</taxon>
        <taxon>Rhodospirillales</taxon>
        <taxon>Rhodospirillaceae</taxon>
        <taxon>Aerophototrophica</taxon>
    </lineage>
</organism>
<feature type="transmembrane region" description="Helical" evidence="1">
    <location>
        <begin position="78"/>
        <end position="98"/>
    </location>
</feature>
<sequence length="119" mass="12640">MGSLGGLFLAWGITLVLAGFVAAILWHPMRVLLGELCATEQRSRFWTVYATIMMVLLPMLAVTLLGTDENLTRLVQGVVFYALGGIGLALVAVGWTVWSNRPAEAPPRGQSLAGVAGAE</sequence>
<keyword evidence="3" id="KW-1185">Reference proteome</keyword>
<dbReference type="KEGG" id="acru:HHL28_15755"/>
<accession>A0A858RBJ6</accession>
<keyword evidence="1" id="KW-0812">Transmembrane</keyword>
<evidence type="ECO:0000256" key="1">
    <source>
        <dbReference type="SAM" id="Phobius"/>
    </source>
</evidence>
<dbReference type="Proteomes" id="UP000501891">
    <property type="component" value="Chromosome"/>
</dbReference>
<reference evidence="2" key="1">
    <citation type="submission" date="2020-04" db="EMBL/GenBank/DDBJ databases">
        <title>A desert anoxygenic phototrophic bacterium fixes CO2 using RubisCO under aerobic conditions.</title>
        <authorList>
            <person name="Tang K."/>
        </authorList>
    </citation>
    <scope>NUCLEOTIDE SEQUENCE [LARGE SCALE GENOMIC DNA]</scope>
    <source>
        <strain evidence="2">MIMtkB3</strain>
    </source>
</reference>
<evidence type="ECO:0000313" key="3">
    <source>
        <dbReference type="Proteomes" id="UP000501891"/>
    </source>
</evidence>
<dbReference type="AlphaFoldDB" id="A0A858RBJ6"/>
<proteinExistence type="predicted"/>
<gene>
    <name evidence="2" type="ORF">HHL28_15755</name>
</gene>
<protein>
    <submittedName>
        <fullName evidence="2">Uncharacterized protein</fullName>
    </submittedName>
</protein>
<feature type="transmembrane region" description="Helical" evidence="1">
    <location>
        <begin position="6"/>
        <end position="26"/>
    </location>
</feature>
<keyword evidence="1" id="KW-1133">Transmembrane helix</keyword>
<name>A0A858RBJ6_9PROT</name>
<keyword evidence="1" id="KW-0472">Membrane</keyword>
<evidence type="ECO:0000313" key="2">
    <source>
        <dbReference type="EMBL" id="QJE74336.1"/>
    </source>
</evidence>
<feature type="transmembrane region" description="Helical" evidence="1">
    <location>
        <begin position="46"/>
        <end position="66"/>
    </location>
</feature>